<dbReference type="AlphaFoldDB" id="A0A6P1MDL7"/>
<dbReference type="Proteomes" id="UP000463883">
    <property type="component" value="Chromosome"/>
</dbReference>
<sequence length="152" mass="17347">MIKKILPTTTQRVACHTHKFINEQIRNSTLCSLKSYADCSDKALSDRITKLNAEWDIERFLEANAATIVILSSILGIKRSHCLWFLLPGTVGFFLLQHALQGWCPPLPVMRKLGIRTGLEIENEKTVLKFLRGDFLHKTDNIAKLLEMVEKQ</sequence>
<dbReference type="RefSeq" id="WP_162361767.1">
    <property type="nucleotide sequence ID" value="NZ_CP047591.1"/>
</dbReference>
<dbReference type="KEGG" id="amic:Ami3637_05935"/>
<name>A0A6P1MDL7_9FIRM</name>
<accession>A0A6P1MDL7</accession>
<evidence type="ECO:0000313" key="2">
    <source>
        <dbReference type="Proteomes" id="UP000463883"/>
    </source>
</evidence>
<protein>
    <submittedName>
        <fullName evidence="1">DUF2892 domain-containing protein</fullName>
    </submittedName>
</protein>
<reference evidence="1 2" key="1">
    <citation type="submission" date="2020-01" db="EMBL/GenBank/DDBJ databases">
        <title>Genomic analysis of Aminipila sp. CBA3637.</title>
        <authorList>
            <person name="Kim Y.B."/>
            <person name="Roh S.W."/>
        </authorList>
    </citation>
    <scope>NUCLEOTIDE SEQUENCE [LARGE SCALE GENOMIC DNA]</scope>
    <source>
        <strain evidence="1 2">CBA3637</strain>
    </source>
</reference>
<evidence type="ECO:0000313" key="1">
    <source>
        <dbReference type="EMBL" id="QHI71997.1"/>
    </source>
</evidence>
<gene>
    <name evidence="1" type="ORF">Ami3637_05935</name>
</gene>
<organism evidence="1 2">
    <name type="scientific">Aminipila terrae</name>
    <dbReference type="NCBI Taxonomy" id="2697030"/>
    <lineage>
        <taxon>Bacteria</taxon>
        <taxon>Bacillati</taxon>
        <taxon>Bacillota</taxon>
        <taxon>Clostridia</taxon>
        <taxon>Peptostreptococcales</taxon>
        <taxon>Anaerovoracaceae</taxon>
        <taxon>Aminipila</taxon>
    </lineage>
</organism>
<dbReference type="EMBL" id="CP047591">
    <property type="protein sequence ID" value="QHI71997.1"/>
    <property type="molecule type" value="Genomic_DNA"/>
</dbReference>
<proteinExistence type="predicted"/>
<dbReference type="Gene3D" id="6.10.140.1340">
    <property type="match status" value="1"/>
</dbReference>
<keyword evidence="2" id="KW-1185">Reference proteome</keyword>